<gene>
    <name evidence="6" type="ORF">PR003_g26980</name>
</gene>
<dbReference type="GO" id="GO:0046872">
    <property type="term" value="F:metal ion binding"/>
    <property type="evidence" value="ECO:0007669"/>
    <property type="project" value="UniProtKB-KW"/>
</dbReference>
<dbReference type="InterPro" id="IPR000086">
    <property type="entry name" value="NUDIX_hydrolase_dom"/>
</dbReference>
<evidence type="ECO:0000256" key="3">
    <source>
        <dbReference type="SAM" id="MobiDB-lite"/>
    </source>
</evidence>
<feature type="signal peptide" evidence="4">
    <location>
        <begin position="1"/>
        <end position="18"/>
    </location>
</feature>
<dbReference type="PANTHER" id="PTHR12629">
    <property type="entry name" value="DIPHOSPHOINOSITOL POLYPHOSPHATE PHOSPHOHYDROLASE"/>
    <property type="match status" value="1"/>
</dbReference>
<dbReference type="EMBL" id="QXFT01003629">
    <property type="protein sequence ID" value="KAE9283980.1"/>
    <property type="molecule type" value="Genomic_DNA"/>
</dbReference>
<organism evidence="6 7">
    <name type="scientific">Phytophthora rubi</name>
    <dbReference type="NCBI Taxonomy" id="129364"/>
    <lineage>
        <taxon>Eukaryota</taxon>
        <taxon>Sar</taxon>
        <taxon>Stramenopiles</taxon>
        <taxon>Oomycota</taxon>
        <taxon>Peronosporomycetes</taxon>
        <taxon>Peronosporales</taxon>
        <taxon>Peronosporaceae</taxon>
        <taxon>Phytophthora</taxon>
    </lineage>
</organism>
<comment type="caution">
    <text evidence="6">The sequence shown here is derived from an EMBL/GenBank/DDBJ whole genome shotgun (WGS) entry which is preliminary data.</text>
</comment>
<evidence type="ECO:0000256" key="1">
    <source>
        <dbReference type="ARBA" id="ARBA00022723"/>
    </source>
</evidence>
<keyword evidence="2" id="KW-0378">Hydrolase</keyword>
<dbReference type="InterPro" id="IPR015797">
    <property type="entry name" value="NUDIX_hydrolase-like_dom_sf"/>
</dbReference>
<dbReference type="Pfam" id="PF00293">
    <property type="entry name" value="NUDIX"/>
    <property type="match status" value="1"/>
</dbReference>
<dbReference type="Gene3D" id="3.90.79.10">
    <property type="entry name" value="Nucleoside Triphosphate Pyrophosphohydrolase"/>
    <property type="match status" value="1"/>
</dbReference>
<evidence type="ECO:0000313" key="7">
    <source>
        <dbReference type="Proteomes" id="UP000434957"/>
    </source>
</evidence>
<keyword evidence="4" id="KW-0732">Signal</keyword>
<keyword evidence="7" id="KW-1185">Reference proteome</keyword>
<sequence>MRVSSLLTVFALVSNGEAATSGMTGLTRSDSDIAVVSRALAAEQQTKRSLRHFDETDAAAPDSTREERSGPSYNFDGLVEDFAHLGFSGGANTAALARGNRNAERFAKQLRAVAKKYPGGLREETLHQLVMVEKMRKTDIATYNKEAGIMYREMDPFPGMKVAPVLESSTGRANQLYAEDGSRLLSCIVASRSPEEGGGDVLLISSSNPKKKDWLLPKGGWDAGEDIEAAAWRELIEEGGVNGHILAPLDPLRFINKDGDSHIYYPFKMHAAMVYDQWAESVRYRIWVSYDDAELLLAGRPEMVEVVKAAREIN</sequence>
<dbReference type="GO" id="GO:0016787">
    <property type="term" value="F:hydrolase activity"/>
    <property type="evidence" value="ECO:0007669"/>
    <property type="project" value="UniProtKB-KW"/>
</dbReference>
<evidence type="ECO:0000313" key="6">
    <source>
        <dbReference type="EMBL" id="KAE9283980.1"/>
    </source>
</evidence>
<evidence type="ECO:0000259" key="5">
    <source>
        <dbReference type="PROSITE" id="PS51462"/>
    </source>
</evidence>
<dbReference type="PROSITE" id="PS00893">
    <property type="entry name" value="NUDIX_BOX"/>
    <property type="match status" value="1"/>
</dbReference>
<evidence type="ECO:0000256" key="2">
    <source>
        <dbReference type="ARBA" id="ARBA00022801"/>
    </source>
</evidence>
<dbReference type="GO" id="GO:0005737">
    <property type="term" value="C:cytoplasm"/>
    <property type="evidence" value="ECO:0007669"/>
    <property type="project" value="TreeGrafter"/>
</dbReference>
<dbReference type="PANTHER" id="PTHR12629:SF0">
    <property type="entry name" value="DIPHOSPHOINOSITOL-POLYPHOSPHATE DIPHOSPHATASE"/>
    <property type="match status" value="1"/>
</dbReference>
<dbReference type="InterPro" id="IPR020084">
    <property type="entry name" value="NUDIX_hydrolase_CS"/>
</dbReference>
<name>A0A6A4C350_9STRA</name>
<feature type="region of interest" description="Disordered" evidence="3">
    <location>
        <begin position="46"/>
        <end position="73"/>
    </location>
</feature>
<accession>A0A6A4C350</accession>
<reference evidence="6 7" key="1">
    <citation type="submission" date="2018-08" db="EMBL/GenBank/DDBJ databases">
        <title>Genomic investigation of the strawberry pathogen Phytophthora fragariae indicates pathogenicity is determined by transcriptional variation in three key races.</title>
        <authorList>
            <person name="Adams T.M."/>
            <person name="Armitage A.D."/>
            <person name="Sobczyk M.K."/>
            <person name="Bates H.J."/>
            <person name="Dunwell J.M."/>
            <person name="Nellist C.F."/>
            <person name="Harrison R.J."/>
        </authorList>
    </citation>
    <scope>NUCLEOTIDE SEQUENCE [LARGE SCALE GENOMIC DNA]</scope>
    <source>
        <strain evidence="6 7">SCRP333</strain>
    </source>
</reference>
<protein>
    <recommendedName>
        <fullName evidence="5">Nudix hydrolase domain-containing protein</fullName>
    </recommendedName>
</protein>
<feature type="chain" id="PRO_5025539011" description="Nudix hydrolase domain-containing protein" evidence="4">
    <location>
        <begin position="19"/>
        <end position="314"/>
    </location>
</feature>
<dbReference type="Proteomes" id="UP000434957">
    <property type="component" value="Unassembled WGS sequence"/>
</dbReference>
<dbReference type="PROSITE" id="PS51462">
    <property type="entry name" value="NUDIX"/>
    <property type="match status" value="1"/>
</dbReference>
<evidence type="ECO:0000256" key="4">
    <source>
        <dbReference type="SAM" id="SignalP"/>
    </source>
</evidence>
<proteinExistence type="predicted"/>
<dbReference type="SUPFAM" id="SSF55811">
    <property type="entry name" value="Nudix"/>
    <property type="match status" value="1"/>
</dbReference>
<dbReference type="AlphaFoldDB" id="A0A6A4C350"/>
<feature type="domain" description="Nudix hydrolase" evidence="5">
    <location>
        <begin position="182"/>
        <end position="311"/>
    </location>
</feature>
<keyword evidence="1" id="KW-0479">Metal-binding</keyword>
<dbReference type="GO" id="GO:0005634">
    <property type="term" value="C:nucleus"/>
    <property type="evidence" value="ECO:0007669"/>
    <property type="project" value="TreeGrafter"/>
</dbReference>